<gene>
    <name evidence="6" type="ORF">EKO23_13590</name>
</gene>
<evidence type="ECO:0000313" key="6">
    <source>
        <dbReference type="EMBL" id="RYP85105.1"/>
    </source>
</evidence>
<dbReference type="Gene3D" id="1.10.357.10">
    <property type="entry name" value="Tetracycline Repressor, domain 2"/>
    <property type="match status" value="1"/>
</dbReference>
<evidence type="ECO:0000313" key="7">
    <source>
        <dbReference type="Proteomes" id="UP000295198"/>
    </source>
</evidence>
<name>A0A4Q4ZC05_9ACTN</name>
<evidence type="ECO:0000256" key="1">
    <source>
        <dbReference type="ARBA" id="ARBA00023015"/>
    </source>
</evidence>
<dbReference type="PANTHER" id="PTHR30055:SF234">
    <property type="entry name" value="HTH-TYPE TRANSCRIPTIONAL REGULATOR BETI"/>
    <property type="match status" value="1"/>
</dbReference>
<protein>
    <submittedName>
        <fullName evidence="6">TetR/AcrR family transcriptional regulator</fullName>
    </submittedName>
</protein>
<sequence length="199" mass="21604">MSPEERRAAIVRAARPLFLEHGQATSTRLVAEAAGIAEGTVFRAFATKQELVDAVLDAEFDPEVFLEDVRSIDPGLDLRERLVAYTTLLQRRFVGIFALMAALGVPKPPPRFTDAAARRRLAQEGLASLLAQDADRFSLPVDRVVHLVRLLTFSGSHPHISDQRPLSPEEIADVILHGVLRPAGAAPLSEDLTSEGPAS</sequence>
<evidence type="ECO:0000256" key="4">
    <source>
        <dbReference type="PROSITE-ProRule" id="PRU00335"/>
    </source>
</evidence>
<feature type="domain" description="HTH tetR-type" evidence="5">
    <location>
        <begin position="4"/>
        <end position="63"/>
    </location>
</feature>
<dbReference type="InterPro" id="IPR001647">
    <property type="entry name" value="HTH_TetR"/>
</dbReference>
<dbReference type="AlphaFoldDB" id="A0A4Q4ZC05"/>
<dbReference type="PROSITE" id="PS50977">
    <property type="entry name" value="HTH_TETR_2"/>
    <property type="match status" value="1"/>
</dbReference>
<dbReference type="InterPro" id="IPR009057">
    <property type="entry name" value="Homeodomain-like_sf"/>
</dbReference>
<feature type="DNA-binding region" description="H-T-H motif" evidence="4">
    <location>
        <begin position="26"/>
        <end position="45"/>
    </location>
</feature>
<dbReference type="OrthoDB" id="3539650at2"/>
<comment type="caution">
    <text evidence="6">The sequence shown here is derived from an EMBL/GenBank/DDBJ whole genome shotgun (WGS) entry which is preliminary data.</text>
</comment>
<dbReference type="PRINTS" id="PR00455">
    <property type="entry name" value="HTHTETR"/>
</dbReference>
<dbReference type="Pfam" id="PF00440">
    <property type="entry name" value="TetR_N"/>
    <property type="match status" value="1"/>
</dbReference>
<evidence type="ECO:0000259" key="5">
    <source>
        <dbReference type="PROSITE" id="PS50977"/>
    </source>
</evidence>
<evidence type="ECO:0000256" key="3">
    <source>
        <dbReference type="ARBA" id="ARBA00023163"/>
    </source>
</evidence>
<dbReference type="SUPFAM" id="SSF46689">
    <property type="entry name" value="Homeodomain-like"/>
    <property type="match status" value="1"/>
</dbReference>
<keyword evidence="2 4" id="KW-0238">DNA-binding</keyword>
<reference evidence="6 7" key="1">
    <citation type="submission" date="2019-01" db="EMBL/GenBank/DDBJ databases">
        <title>Nocardioides guangzhouensis sp. nov., an actinobacterium isolated from soil.</title>
        <authorList>
            <person name="Fu Y."/>
            <person name="Cai Y."/>
            <person name="Lin Z."/>
            <person name="Chen P."/>
        </authorList>
    </citation>
    <scope>NUCLEOTIDE SEQUENCE [LARGE SCALE GENOMIC DNA]</scope>
    <source>
        <strain evidence="6 7">130</strain>
    </source>
</reference>
<dbReference type="PANTHER" id="PTHR30055">
    <property type="entry name" value="HTH-TYPE TRANSCRIPTIONAL REGULATOR RUTR"/>
    <property type="match status" value="1"/>
</dbReference>
<proteinExistence type="predicted"/>
<dbReference type="GO" id="GO:0003700">
    <property type="term" value="F:DNA-binding transcription factor activity"/>
    <property type="evidence" value="ECO:0007669"/>
    <property type="project" value="TreeGrafter"/>
</dbReference>
<keyword evidence="3" id="KW-0804">Transcription</keyword>
<organism evidence="6 7">
    <name type="scientific">Nocardioides guangzhouensis</name>
    <dbReference type="NCBI Taxonomy" id="2497878"/>
    <lineage>
        <taxon>Bacteria</taxon>
        <taxon>Bacillati</taxon>
        <taxon>Actinomycetota</taxon>
        <taxon>Actinomycetes</taxon>
        <taxon>Propionibacteriales</taxon>
        <taxon>Nocardioidaceae</taxon>
        <taxon>Nocardioides</taxon>
    </lineage>
</organism>
<dbReference type="EMBL" id="SDKM01000019">
    <property type="protein sequence ID" value="RYP85105.1"/>
    <property type="molecule type" value="Genomic_DNA"/>
</dbReference>
<dbReference type="GO" id="GO:0000976">
    <property type="term" value="F:transcription cis-regulatory region binding"/>
    <property type="evidence" value="ECO:0007669"/>
    <property type="project" value="TreeGrafter"/>
</dbReference>
<dbReference type="InterPro" id="IPR050109">
    <property type="entry name" value="HTH-type_TetR-like_transc_reg"/>
</dbReference>
<evidence type="ECO:0000256" key="2">
    <source>
        <dbReference type="ARBA" id="ARBA00023125"/>
    </source>
</evidence>
<accession>A0A4Q4ZC05</accession>
<keyword evidence="1" id="KW-0805">Transcription regulation</keyword>
<keyword evidence="7" id="KW-1185">Reference proteome</keyword>
<dbReference type="Proteomes" id="UP000295198">
    <property type="component" value="Unassembled WGS sequence"/>
</dbReference>